<keyword evidence="2" id="KW-1185">Reference proteome</keyword>
<dbReference type="Proteomes" id="UP001165121">
    <property type="component" value="Unassembled WGS sequence"/>
</dbReference>
<sequence length="84" mass="9388">MDSESPRKGGCHSTQGCPSPLSCIALDDALMRSATKTRPRTNDCDDRVSTAWVSMNSSDKRQHYIREIFDNVFTEDDVCALFCP</sequence>
<evidence type="ECO:0000313" key="2">
    <source>
        <dbReference type="Proteomes" id="UP001165121"/>
    </source>
</evidence>
<dbReference type="EMBL" id="BSXT01004383">
    <property type="protein sequence ID" value="GMF57659.1"/>
    <property type="molecule type" value="Genomic_DNA"/>
</dbReference>
<organism evidence="1 2">
    <name type="scientific">Phytophthora fragariaefolia</name>
    <dbReference type="NCBI Taxonomy" id="1490495"/>
    <lineage>
        <taxon>Eukaryota</taxon>
        <taxon>Sar</taxon>
        <taxon>Stramenopiles</taxon>
        <taxon>Oomycota</taxon>
        <taxon>Peronosporomycetes</taxon>
        <taxon>Peronosporales</taxon>
        <taxon>Peronosporaceae</taxon>
        <taxon>Phytophthora</taxon>
    </lineage>
</organism>
<name>A0A9W6Y6S6_9STRA</name>
<evidence type="ECO:0000313" key="1">
    <source>
        <dbReference type="EMBL" id="GMF57659.1"/>
    </source>
</evidence>
<dbReference type="AlphaFoldDB" id="A0A9W6Y6S6"/>
<proteinExistence type="predicted"/>
<comment type="caution">
    <text evidence="1">The sequence shown here is derived from an EMBL/GenBank/DDBJ whole genome shotgun (WGS) entry which is preliminary data.</text>
</comment>
<reference evidence="1" key="1">
    <citation type="submission" date="2023-04" db="EMBL/GenBank/DDBJ databases">
        <title>Phytophthora fragariaefolia NBRC 109709.</title>
        <authorList>
            <person name="Ichikawa N."/>
            <person name="Sato H."/>
            <person name="Tonouchi N."/>
        </authorList>
    </citation>
    <scope>NUCLEOTIDE SEQUENCE</scope>
    <source>
        <strain evidence="1">NBRC 109709</strain>
    </source>
</reference>
<protein>
    <submittedName>
        <fullName evidence="1">Unnamed protein product</fullName>
    </submittedName>
</protein>
<gene>
    <name evidence="1" type="ORF">Pfra01_002465200</name>
</gene>
<accession>A0A9W6Y6S6</accession>